<feature type="domain" description="Response regulatory" evidence="5">
    <location>
        <begin position="8"/>
        <end position="125"/>
    </location>
</feature>
<dbReference type="CDD" id="cd01949">
    <property type="entry name" value="GGDEF"/>
    <property type="match status" value="1"/>
</dbReference>
<dbReference type="AlphaFoldDB" id="A0A1T5IL78"/>
<comment type="function">
    <text evidence="2">May play the central regulatory role in sporulation. It may be an element of the effector pathway responsible for the activation of sporulation genes in response to nutritional stress. Spo0A may act in concert with spo0H (a sigma factor) to control the expression of some genes that are critical to the sporulation process.</text>
</comment>
<dbReference type="PROSITE" id="PS50110">
    <property type="entry name" value="RESPONSE_REGULATORY"/>
    <property type="match status" value="1"/>
</dbReference>
<evidence type="ECO:0000313" key="8">
    <source>
        <dbReference type="Proteomes" id="UP000190285"/>
    </source>
</evidence>
<dbReference type="OrthoDB" id="9805474at2"/>
<dbReference type="PANTHER" id="PTHR45138:SF9">
    <property type="entry name" value="DIGUANYLATE CYCLASE DGCM-RELATED"/>
    <property type="match status" value="1"/>
</dbReference>
<dbReference type="NCBIfam" id="TIGR00254">
    <property type="entry name" value="GGDEF"/>
    <property type="match status" value="1"/>
</dbReference>
<dbReference type="Gene3D" id="3.30.70.270">
    <property type="match status" value="1"/>
</dbReference>
<evidence type="ECO:0000256" key="1">
    <source>
        <dbReference type="ARBA" id="ARBA00018672"/>
    </source>
</evidence>
<protein>
    <recommendedName>
        <fullName evidence="1">Stage 0 sporulation protein A homolog</fullName>
    </recommendedName>
</protein>
<dbReference type="GO" id="GO:1902201">
    <property type="term" value="P:negative regulation of bacterial-type flagellum-dependent cell motility"/>
    <property type="evidence" value="ECO:0007669"/>
    <property type="project" value="TreeGrafter"/>
</dbReference>
<proteinExistence type="predicted"/>
<dbReference type="InterPro" id="IPR043128">
    <property type="entry name" value="Rev_trsase/Diguanyl_cyclase"/>
</dbReference>
<dbReference type="EMBL" id="FUZT01000001">
    <property type="protein sequence ID" value="SKC39907.1"/>
    <property type="molecule type" value="Genomic_DNA"/>
</dbReference>
<organism evidence="7 8">
    <name type="scientific">Maledivibacter halophilus</name>
    <dbReference type="NCBI Taxonomy" id="36842"/>
    <lineage>
        <taxon>Bacteria</taxon>
        <taxon>Bacillati</taxon>
        <taxon>Bacillota</taxon>
        <taxon>Clostridia</taxon>
        <taxon>Peptostreptococcales</taxon>
        <taxon>Caminicellaceae</taxon>
        <taxon>Maledivibacter</taxon>
    </lineage>
</organism>
<dbReference type="RefSeq" id="WP_079489106.1">
    <property type="nucleotide sequence ID" value="NZ_FUZT01000001.1"/>
</dbReference>
<reference evidence="7 8" key="1">
    <citation type="submission" date="2017-02" db="EMBL/GenBank/DDBJ databases">
        <authorList>
            <person name="Peterson S.W."/>
        </authorList>
    </citation>
    <scope>NUCLEOTIDE SEQUENCE [LARGE SCALE GENOMIC DNA]</scope>
    <source>
        <strain evidence="7 8">M1</strain>
    </source>
</reference>
<dbReference type="GO" id="GO:0052621">
    <property type="term" value="F:diguanylate cyclase activity"/>
    <property type="evidence" value="ECO:0007669"/>
    <property type="project" value="TreeGrafter"/>
</dbReference>
<dbReference type="InterPro" id="IPR001789">
    <property type="entry name" value="Sig_transdc_resp-reg_receiver"/>
</dbReference>
<name>A0A1T5IL78_9FIRM</name>
<dbReference type="SMART" id="SM00267">
    <property type="entry name" value="GGDEF"/>
    <property type="match status" value="1"/>
</dbReference>
<evidence type="ECO:0000313" key="7">
    <source>
        <dbReference type="EMBL" id="SKC39907.1"/>
    </source>
</evidence>
<gene>
    <name evidence="7" type="ORF">SAMN02194393_00512</name>
</gene>
<dbReference type="GO" id="GO:0000160">
    <property type="term" value="P:phosphorelay signal transduction system"/>
    <property type="evidence" value="ECO:0007669"/>
    <property type="project" value="InterPro"/>
</dbReference>
<feature type="coiled-coil region" evidence="4">
    <location>
        <begin position="124"/>
        <end position="154"/>
    </location>
</feature>
<keyword evidence="4" id="KW-0175">Coiled coil</keyword>
<dbReference type="SMART" id="SM00448">
    <property type="entry name" value="REC"/>
    <property type="match status" value="1"/>
</dbReference>
<dbReference type="Proteomes" id="UP000190285">
    <property type="component" value="Unassembled WGS sequence"/>
</dbReference>
<dbReference type="InterPro" id="IPR029787">
    <property type="entry name" value="Nucleotide_cyclase"/>
</dbReference>
<dbReference type="SUPFAM" id="SSF55073">
    <property type="entry name" value="Nucleotide cyclase"/>
    <property type="match status" value="1"/>
</dbReference>
<dbReference type="PROSITE" id="PS50887">
    <property type="entry name" value="GGDEF"/>
    <property type="match status" value="1"/>
</dbReference>
<keyword evidence="3" id="KW-0597">Phosphoprotein</keyword>
<dbReference type="Pfam" id="PF00990">
    <property type="entry name" value="GGDEF"/>
    <property type="match status" value="1"/>
</dbReference>
<dbReference type="InterPro" id="IPR011006">
    <property type="entry name" value="CheY-like_superfamily"/>
</dbReference>
<evidence type="ECO:0000256" key="2">
    <source>
        <dbReference type="ARBA" id="ARBA00024867"/>
    </source>
</evidence>
<dbReference type="Gene3D" id="3.40.50.2300">
    <property type="match status" value="1"/>
</dbReference>
<accession>A0A1T5IL78</accession>
<dbReference type="InterPro" id="IPR000160">
    <property type="entry name" value="GGDEF_dom"/>
</dbReference>
<dbReference type="STRING" id="36842.SAMN02194393_00512"/>
<feature type="modified residue" description="4-aspartylphosphate" evidence="3">
    <location>
        <position position="57"/>
    </location>
</feature>
<dbReference type="InterPro" id="IPR050469">
    <property type="entry name" value="Diguanylate_Cyclase"/>
</dbReference>
<keyword evidence="8" id="KW-1185">Reference proteome</keyword>
<dbReference type="SUPFAM" id="SSF52172">
    <property type="entry name" value="CheY-like"/>
    <property type="match status" value="1"/>
</dbReference>
<dbReference type="GO" id="GO:0043709">
    <property type="term" value="P:cell adhesion involved in single-species biofilm formation"/>
    <property type="evidence" value="ECO:0007669"/>
    <property type="project" value="TreeGrafter"/>
</dbReference>
<feature type="domain" description="GGDEF" evidence="6">
    <location>
        <begin position="192"/>
        <end position="326"/>
    </location>
</feature>
<dbReference type="Pfam" id="PF00072">
    <property type="entry name" value="Response_reg"/>
    <property type="match status" value="1"/>
</dbReference>
<evidence type="ECO:0000256" key="4">
    <source>
        <dbReference type="SAM" id="Coils"/>
    </source>
</evidence>
<dbReference type="GO" id="GO:0005886">
    <property type="term" value="C:plasma membrane"/>
    <property type="evidence" value="ECO:0007669"/>
    <property type="project" value="TreeGrafter"/>
</dbReference>
<evidence type="ECO:0000256" key="3">
    <source>
        <dbReference type="PROSITE-ProRule" id="PRU00169"/>
    </source>
</evidence>
<evidence type="ECO:0000259" key="5">
    <source>
        <dbReference type="PROSITE" id="PS50110"/>
    </source>
</evidence>
<dbReference type="PANTHER" id="PTHR45138">
    <property type="entry name" value="REGULATORY COMPONENTS OF SENSORY TRANSDUCTION SYSTEM"/>
    <property type="match status" value="1"/>
</dbReference>
<sequence length="326" mass="37238">MSSQHEMDVLIVDDKLENLLALEGVLEDLELNIIKATSGNMALGLMLEYDFALVLLDVQMHEMNGFAIAELMRKCEKTKNIPIIFITTINKEQKFIFKGCEVGAVDCIFKPIEPLVLKSKVKVFIELQRQKKLLKEQARLLEEKIDELLELKELNCRLKHISTIDVLTGISNRRFFERNIQIEWQRSIRTGIPLSLIMIDIDHFKAFNDCYGHQEGDRCIRQVAEAIVSSTQRPADFVARYGGEEFVVVLPETQRQGALVVAERIRKKVESMAVKHKGSCVSPYVTVSLGVSTLLPEKYYSVEELINSADKALFQAKFYGRNRVEK</sequence>
<dbReference type="FunFam" id="3.30.70.270:FF:000001">
    <property type="entry name" value="Diguanylate cyclase domain protein"/>
    <property type="match status" value="1"/>
</dbReference>
<evidence type="ECO:0000259" key="6">
    <source>
        <dbReference type="PROSITE" id="PS50887"/>
    </source>
</evidence>